<keyword evidence="13" id="KW-0003">3Fe-4S</keyword>
<evidence type="ECO:0000256" key="14">
    <source>
        <dbReference type="ARBA" id="ARBA00029440"/>
    </source>
</evidence>
<evidence type="ECO:0000256" key="2">
    <source>
        <dbReference type="ARBA" id="ARBA00001927"/>
    </source>
</evidence>
<feature type="non-terminal residue" evidence="16">
    <location>
        <position position="228"/>
    </location>
</feature>
<dbReference type="PROSITE" id="PS51278">
    <property type="entry name" value="GATASE_TYPE_2"/>
    <property type="match status" value="1"/>
</dbReference>
<evidence type="ECO:0000256" key="3">
    <source>
        <dbReference type="ARBA" id="ARBA00009716"/>
    </source>
</evidence>
<evidence type="ECO:0000256" key="12">
    <source>
        <dbReference type="ARBA" id="ARBA00023164"/>
    </source>
</evidence>
<evidence type="ECO:0000256" key="10">
    <source>
        <dbReference type="ARBA" id="ARBA00023004"/>
    </source>
</evidence>
<comment type="cofactor">
    <cofactor evidence="1">
        <name>FMN</name>
        <dbReference type="ChEBI" id="CHEBI:58210"/>
    </cofactor>
</comment>
<dbReference type="EC" id="1.4.1.13" evidence="16"/>
<keyword evidence="8" id="KW-0315">Glutamine amidotransferase</keyword>
<dbReference type="Pfam" id="PF00310">
    <property type="entry name" value="GATase_2"/>
    <property type="match status" value="1"/>
</dbReference>
<dbReference type="Gene3D" id="3.60.20.10">
    <property type="entry name" value="Glutamine Phosphoribosylpyrophosphate, subunit 1, domain 1"/>
    <property type="match status" value="1"/>
</dbReference>
<dbReference type="InterPro" id="IPR029055">
    <property type="entry name" value="Ntn_hydrolases_N"/>
</dbReference>
<organism evidence="16">
    <name type="scientific">hydrothermal vent metagenome</name>
    <dbReference type="NCBI Taxonomy" id="652676"/>
    <lineage>
        <taxon>unclassified sequences</taxon>
        <taxon>metagenomes</taxon>
        <taxon>ecological metagenomes</taxon>
    </lineage>
</organism>
<dbReference type="InterPro" id="IPR050711">
    <property type="entry name" value="ET-N_metabolism_enzyme"/>
</dbReference>
<evidence type="ECO:0000256" key="9">
    <source>
        <dbReference type="ARBA" id="ARBA00023002"/>
    </source>
</evidence>
<gene>
    <name evidence="16" type="ORF">MNBD_IGNAVI01-1076</name>
</gene>
<keyword evidence="11" id="KW-0411">Iron-sulfur</keyword>
<dbReference type="PANTHER" id="PTHR11938:SF133">
    <property type="entry name" value="GLUTAMATE SYNTHASE (NADH)"/>
    <property type="match status" value="1"/>
</dbReference>
<evidence type="ECO:0000256" key="11">
    <source>
        <dbReference type="ARBA" id="ARBA00023014"/>
    </source>
</evidence>
<sequence length="228" mass="25922">MNSDFIIPPKQGLYEPITEHDSCGVGFVVDIKGNSSHQIVRDGIQVLENMEHRGATGFDAETGDGAGIMVQIPDQFLRDRCEKIDIELPEPGNYAVGLVFLPKLVEDKHRIEGMFERTVNEEGQKFLGWRDVPHYSDVLGQTARSAEPELKQIFIARGKNTTPKDFEKKLYAIRKKVWLKISKSDIQQKHYFYICSLSPNVIVYKGQLRAIQLSTYFPDLSDLEFKSA</sequence>
<evidence type="ECO:0000256" key="6">
    <source>
        <dbReference type="ARBA" id="ARBA00022643"/>
    </source>
</evidence>
<evidence type="ECO:0000256" key="8">
    <source>
        <dbReference type="ARBA" id="ARBA00022962"/>
    </source>
</evidence>
<evidence type="ECO:0000256" key="1">
    <source>
        <dbReference type="ARBA" id="ARBA00001917"/>
    </source>
</evidence>
<keyword evidence="9 16" id="KW-0560">Oxidoreductase</keyword>
<dbReference type="InterPro" id="IPR017932">
    <property type="entry name" value="GATase_2_dom"/>
</dbReference>
<keyword evidence="10" id="KW-0408">Iron</keyword>
<proteinExistence type="inferred from homology"/>
<name>A0A3B1C4R7_9ZZZZ</name>
<evidence type="ECO:0000256" key="7">
    <source>
        <dbReference type="ARBA" id="ARBA00022723"/>
    </source>
</evidence>
<dbReference type="GO" id="GO:0019676">
    <property type="term" value="P:ammonia assimilation cycle"/>
    <property type="evidence" value="ECO:0007669"/>
    <property type="project" value="TreeGrafter"/>
</dbReference>
<dbReference type="SUPFAM" id="SSF56235">
    <property type="entry name" value="N-terminal nucleophile aminohydrolases (Ntn hydrolases)"/>
    <property type="match status" value="1"/>
</dbReference>
<keyword evidence="5" id="KW-0285">Flavoprotein</keyword>
<feature type="domain" description="Glutamine amidotransferase type-2" evidence="15">
    <location>
        <begin position="23"/>
        <end position="228"/>
    </location>
</feature>
<dbReference type="EMBL" id="UOGD01000292">
    <property type="protein sequence ID" value="VAX25169.1"/>
    <property type="molecule type" value="Genomic_DNA"/>
</dbReference>
<comment type="cofactor">
    <cofactor evidence="2">
        <name>[3Fe-4S] cluster</name>
        <dbReference type="ChEBI" id="CHEBI:21137"/>
    </cofactor>
</comment>
<evidence type="ECO:0000259" key="15">
    <source>
        <dbReference type="PROSITE" id="PS51278"/>
    </source>
</evidence>
<reference evidence="16" key="1">
    <citation type="submission" date="2018-06" db="EMBL/GenBank/DDBJ databases">
        <authorList>
            <person name="Zhirakovskaya E."/>
        </authorList>
    </citation>
    <scope>NUCLEOTIDE SEQUENCE</scope>
</reference>
<protein>
    <submittedName>
        <fullName evidence="16">Glutamate synthase [NADPH] large chain</fullName>
        <ecNumber evidence="16">1.4.1.13</ecNumber>
    </submittedName>
</protein>
<dbReference type="GO" id="GO:0046872">
    <property type="term" value="F:metal ion binding"/>
    <property type="evidence" value="ECO:0007669"/>
    <property type="project" value="UniProtKB-KW"/>
</dbReference>
<keyword evidence="12" id="KW-0314">Glutamate biosynthesis</keyword>
<dbReference type="GO" id="GO:0051538">
    <property type="term" value="F:3 iron, 4 sulfur cluster binding"/>
    <property type="evidence" value="ECO:0007669"/>
    <property type="project" value="UniProtKB-KW"/>
</dbReference>
<evidence type="ECO:0000256" key="4">
    <source>
        <dbReference type="ARBA" id="ARBA00022605"/>
    </source>
</evidence>
<dbReference type="AlphaFoldDB" id="A0A3B1C4R7"/>
<comment type="similarity">
    <text evidence="3">Belongs to the glutamate synthase family.</text>
</comment>
<keyword evidence="6" id="KW-0288">FMN</keyword>
<keyword evidence="4" id="KW-0028">Amino-acid biosynthesis</keyword>
<comment type="pathway">
    <text evidence="14">Amino-acid biosynthesis.</text>
</comment>
<evidence type="ECO:0000256" key="5">
    <source>
        <dbReference type="ARBA" id="ARBA00022630"/>
    </source>
</evidence>
<dbReference type="PANTHER" id="PTHR11938">
    <property type="entry name" value="FAD NADPH DEHYDROGENASE/OXIDOREDUCTASE"/>
    <property type="match status" value="1"/>
</dbReference>
<dbReference type="GO" id="GO:0006537">
    <property type="term" value="P:glutamate biosynthetic process"/>
    <property type="evidence" value="ECO:0007669"/>
    <property type="project" value="UniProtKB-KW"/>
</dbReference>
<evidence type="ECO:0000256" key="13">
    <source>
        <dbReference type="ARBA" id="ARBA00023291"/>
    </source>
</evidence>
<accession>A0A3B1C4R7</accession>
<evidence type="ECO:0000313" key="16">
    <source>
        <dbReference type="EMBL" id="VAX25169.1"/>
    </source>
</evidence>
<keyword evidence="7" id="KW-0479">Metal-binding</keyword>
<dbReference type="GO" id="GO:0004355">
    <property type="term" value="F:glutamate synthase (NADPH) activity"/>
    <property type="evidence" value="ECO:0007669"/>
    <property type="project" value="UniProtKB-EC"/>
</dbReference>